<evidence type="ECO:0000313" key="2">
    <source>
        <dbReference type="EMBL" id="CAB0040109.1"/>
    </source>
</evidence>
<accession>A0A6H5ITB4</accession>
<dbReference type="EMBL" id="CADCXV010001002">
    <property type="protein sequence ID" value="CAB0040109.1"/>
    <property type="molecule type" value="Genomic_DNA"/>
</dbReference>
<dbReference type="AlphaFoldDB" id="A0A6H5ITB4"/>
<feature type="region of interest" description="Disordered" evidence="1">
    <location>
        <begin position="166"/>
        <end position="221"/>
    </location>
</feature>
<sequence length="287" mass="31558">MSRLRGPRANSPSSPTLVLRIVAALFPRVPDELALPTKLQAGAIVPAVTLEELRSKHAEGTKDHTAPGPDEVLKTLLSRSPLPRTLTSTCRCTRRACGPVSFQRVGKGKGLPCCQSQASPPRNHRRTGRSVCWTQRVKFSKESYVTILKPLLRALGASQIISTAYGRDDRRSTPSRTSSPPPVRPSWARDGTAAPRSSKSGWSPREDHAQHRWAQKQPTRALCSRHRFDPPVWSAYLEMRDGDAGLHPSSRGCTSTSLPARDQWSTTRFIRCDVRDSRRTSAGPTGG</sequence>
<organism evidence="2 3">
    <name type="scientific">Trichogramma brassicae</name>
    <dbReference type="NCBI Taxonomy" id="86971"/>
    <lineage>
        <taxon>Eukaryota</taxon>
        <taxon>Metazoa</taxon>
        <taxon>Ecdysozoa</taxon>
        <taxon>Arthropoda</taxon>
        <taxon>Hexapoda</taxon>
        <taxon>Insecta</taxon>
        <taxon>Pterygota</taxon>
        <taxon>Neoptera</taxon>
        <taxon>Endopterygota</taxon>
        <taxon>Hymenoptera</taxon>
        <taxon>Apocrita</taxon>
        <taxon>Proctotrupomorpha</taxon>
        <taxon>Chalcidoidea</taxon>
        <taxon>Trichogrammatidae</taxon>
        <taxon>Trichogramma</taxon>
    </lineage>
</organism>
<proteinExistence type="predicted"/>
<gene>
    <name evidence="2" type="ORF">TBRA_LOCUS11840</name>
</gene>
<dbReference type="Proteomes" id="UP000479190">
    <property type="component" value="Unassembled WGS sequence"/>
</dbReference>
<reference evidence="2 3" key="1">
    <citation type="submission" date="2020-02" db="EMBL/GenBank/DDBJ databases">
        <authorList>
            <person name="Ferguson B K."/>
        </authorList>
    </citation>
    <scope>NUCLEOTIDE SEQUENCE [LARGE SCALE GENOMIC DNA]</scope>
</reference>
<evidence type="ECO:0000256" key="1">
    <source>
        <dbReference type="SAM" id="MobiDB-lite"/>
    </source>
</evidence>
<keyword evidence="3" id="KW-1185">Reference proteome</keyword>
<protein>
    <submittedName>
        <fullName evidence="2">Uncharacterized protein</fullName>
    </submittedName>
</protein>
<evidence type="ECO:0000313" key="3">
    <source>
        <dbReference type="Proteomes" id="UP000479190"/>
    </source>
</evidence>
<name>A0A6H5ITB4_9HYME</name>